<dbReference type="PANTHER" id="PTHR47178:SF5">
    <property type="entry name" value="FAD-BINDING DOMAIN-CONTAINING PROTEIN"/>
    <property type="match status" value="1"/>
</dbReference>
<reference evidence="7" key="1">
    <citation type="journal article" date="2017" name="Med. Chem. Commun.">
        <title>Nonomuraea sp. ATCC 55076 harbours the largest actinomycete chromosome to date and the kistamicin biosynthetic gene cluster.</title>
        <authorList>
            <person name="Nazari B."/>
            <person name="Forneris C.C."/>
            <person name="Gibson M.I."/>
            <person name="Moon K."/>
            <person name="Schramma K.R."/>
            <person name="Seyedsayamdost M.R."/>
        </authorList>
    </citation>
    <scope>NUCLEOTIDE SEQUENCE [LARGE SCALE GENOMIC DNA]</scope>
    <source>
        <strain evidence="7">ATCC 55076</strain>
    </source>
</reference>
<feature type="domain" description="FAD-binding" evidence="5">
    <location>
        <begin position="162"/>
        <end position="353"/>
    </location>
</feature>
<keyword evidence="3" id="KW-0560">Oxidoreductase</keyword>
<dbReference type="PANTHER" id="PTHR47178">
    <property type="entry name" value="MONOOXYGENASE, FAD-BINDING"/>
    <property type="match status" value="1"/>
</dbReference>
<evidence type="ECO:0000256" key="3">
    <source>
        <dbReference type="ARBA" id="ARBA00023002"/>
    </source>
</evidence>
<dbReference type="Pfam" id="PF01494">
    <property type="entry name" value="FAD_binding_3"/>
    <property type="match status" value="1"/>
</dbReference>
<dbReference type="InterPro" id="IPR036188">
    <property type="entry name" value="FAD/NAD-bd_sf"/>
</dbReference>
<dbReference type="GO" id="GO:0004497">
    <property type="term" value="F:monooxygenase activity"/>
    <property type="evidence" value="ECO:0007669"/>
    <property type="project" value="UniProtKB-KW"/>
</dbReference>
<protein>
    <recommendedName>
        <fullName evidence="5">FAD-binding domain-containing protein</fullName>
    </recommendedName>
</protein>
<dbReference type="RefSeq" id="WP_080040175.1">
    <property type="nucleotide sequence ID" value="NZ_CP017717.1"/>
</dbReference>
<evidence type="ECO:0000259" key="5">
    <source>
        <dbReference type="Pfam" id="PF01494"/>
    </source>
</evidence>
<name>A0A1V0A178_9ACTN</name>
<evidence type="ECO:0000256" key="4">
    <source>
        <dbReference type="ARBA" id="ARBA00023033"/>
    </source>
</evidence>
<keyword evidence="4" id="KW-0503">Monooxygenase</keyword>
<gene>
    <name evidence="6" type="ORF">BKM31_23175</name>
</gene>
<keyword evidence="1" id="KW-0285">Flavoprotein</keyword>
<keyword evidence="7" id="KW-1185">Reference proteome</keyword>
<dbReference type="AlphaFoldDB" id="A0A1V0A178"/>
<dbReference type="SUPFAM" id="SSF51905">
    <property type="entry name" value="FAD/NAD(P)-binding domain"/>
    <property type="match status" value="1"/>
</dbReference>
<dbReference type="Proteomes" id="UP000190797">
    <property type="component" value="Chromosome"/>
</dbReference>
<dbReference type="PRINTS" id="PR00420">
    <property type="entry name" value="RNGMNOXGNASE"/>
</dbReference>
<dbReference type="STRING" id="1909395.BKM31_23175"/>
<dbReference type="EMBL" id="CP017717">
    <property type="protein sequence ID" value="AQZ63976.1"/>
    <property type="molecule type" value="Genomic_DNA"/>
</dbReference>
<accession>A0A1V0A178</accession>
<evidence type="ECO:0000256" key="2">
    <source>
        <dbReference type="ARBA" id="ARBA00022827"/>
    </source>
</evidence>
<dbReference type="KEGG" id="noa:BKM31_23175"/>
<dbReference type="Gene3D" id="3.50.50.60">
    <property type="entry name" value="FAD/NAD(P)-binding domain"/>
    <property type="match status" value="1"/>
</dbReference>
<evidence type="ECO:0000256" key="1">
    <source>
        <dbReference type="ARBA" id="ARBA00022630"/>
    </source>
</evidence>
<keyword evidence="2" id="KW-0274">FAD</keyword>
<evidence type="ECO:0000313" key="7">
    <source>
        <dbReference type="Proteomes" id="UP000190797"/>
    </source>
</evidence>
<proteinExistence type="predicted"/>
<organism evidence="6 7">
    <name type="scientific">[Actinomadura] parvosata subsp. kistnae</name>
    <dbReference type="NCBI Taxonomy" id="1909395"/>
    <lineage>
        <taxon>Bacteria</taxon>
        <taxon>Bacillati</taxon>
        <taxon>Actinomycetota</taxon>
        <taxon>Actinomycetes</taxon>
        <taxon>Streptosporangiales</taxon>
        <taxon>Streptosporangiaceae</taxon>
        <taxon>Nonomuraea</taxon>
    </lineage>
</organism>
<dbReference type="InterPro" id="IPR002938">
    <property type="entry name" value="FAD-bd"/>
</dbReference>
<sequence length="392" mass="42169">MNSLHTERSPLHVIVAGGGIAGLCLAQALRASGLSVHVHERDESPEIRGQGYRLGIKETGARALRECLPADLHRLCRAAAIRTATHMIFTDERLRPKFQRPIPPAPDGEDAPFGVNRLTLREILLTGLEDVVRFGSALDHYEPLPDGRVRAVFADGSHAVGDLLVGADGTRSAVRRQLVPDAVVDELDWAVWGRTPITAALLDRVPPELVDSFNRVIAPDGTAFSVATCRTAEPPSRAAARLAPRARLTDLPGYFSWMVATPAGGERPSAPEELHRLAARTVESWHPAPGEIVAAADVPGTFGVPITSARPVKPWDEPAVTLLGDAIHTMSPGRGDGANVALQHAALLARLLAGRSSLAEAKREYETRMLRDGFAAVELSRRAPFVPSRTTR</sequence>
<dbReference type="GO" id="GO:0071949">
    <property type="term" value="F:FAD binding"/>
    <property type="evidence" value="ECO:0007669"/>
    <property type="project" value="InterPro"/>
</dbReference>
<dbReference type="OrthoDB" id="3322136at2"/>
<evidence type="ECO:0000313" key="6">
    <source>
        <dbReference type="EMBL" id="AQZ63976.1"/>
    </source>
</evidence>